<sequence>MNGTQVYDNFTSGSSQSLQAAAQAVQQLAAEYEQEAEAIRSLQTRMNAAWTGSSGDAAYAGANPLAQAFQDSHAPLELTNASMSVQSDQFENARAKVVPVPPAPDKPSGWSTVLKSAIPIVGPSLAVSDIKSYQEGVEKTNAANANNVRVMEQYSSATGDTRGKIPMDYKILPADTASIGLQSASVGSIGSGVTSGYRPPSSVGSTMGTASVSSPRTGSNGGGPVSSSGPTGGGSIRQVTPKTPGVSGSTSGTGGTGSSAFTPGGTNTTSERTSRNTSSTGGRSGNSAANRLFNADDENTSRRGGGTTSRGGSAAEERLGRGGSAAEGRGGSAAERLARGAAGSSGEGRLGAGKGSGASNFGSAAAAEEAAASRSAARSANGTPMGAAGQRGRGEEDEEHQRPDYLIEPDPDSIFGTDVRTTPPVIGE</sequence>
<feature type="compositionally biased region" description="Low complexity" evidence="3">
    <location>
        <begin position="357"/>
        <end position="382"/>
    </location>
</feature>
<gene>
    <name evidence="5" type="ORF">GCM10017566_22880</name>
</gene>
<keyword evidence="6" id="KW-1185">Reference proteome</keyword>
<name>A0A8H9MD42_9PSEU</name>
<dbReference type="AlphaFoldDB" id="A0A8H9MD42"/>
<keyword evidence="2" id="KW-0175">Coiled coil</keyword>
<evidence type="ECO:0000313" key="5">
    <source>
        <dbReference type="EMBL" id="GHF48978.1"/>
    </source>
</evidence>
<evidence type="ECO:0000313" key="6">
    <source>
        <dbReference type="Proteomes" id="UP000658656"/>
    </source>
</evidence>
<feature type="compositionally biased region" description="Gly residues" evidence="3">
    <location>
        <begin position="321"/>
        <end position="331"/>
    </location>
</feature>
<feature type="compositionally biased region" description="Low complexity" evidence="3">
    <location>
        <begin position="332"/>
        <end position="342"/>
    </location>
</feature>
<feature type="coiled-coil region" evidence="2">
    <location>
        <begin position="15"/>
        <end position="45"/>
    </location>
</feature>
<dbReference type="Proteomes" id="UP000658656">
    <property type="component" value="Unassembled WGS sequence"/>
</dbReference>
<feature type="compositionally biased region" description="Low complexity" evidence="3">
    <location>
        <begin position="240"/>
        <end position="250"/>
    </location>
</feature>
<reference evidence="5" key="2">
    <citation type="submission" date="2020-09" db="EMBL/GenBank/DDBJ databases">
        <authorList>
            <person name="Sun Q."/>
            <person name="Zhou Y."/>
        </authorList>
    </citation>
    <scope>NUCLEOTIDE SEQUENCE</scope>
    <source>
        <strain evidence="5">CGMCC 4.7679</strain>
    </source>
</reference>
<feature type="domain" description="PPE" evidence="4">
    <location>
        <begin position="14"/>
        <end position="104"/>
    </location>
</feature>
<evidence type="ECO:0000256" key="3">
    <source>
        <dbReference type="SAM" id="MobiDB-lite"/>
    </source>
</evidence>
<dbReference type="InterPro" id="IPR000030">
    <property type="entry name" value="PPE_dom"/>
</dbReference>
<feature type="compositionally biased region" description="Gly residues" evidence="3">
    <location>
        <begin position="343"/>
        <end position="356"/>
    </location>
</feature>
<feature type="compositionally biased region" description="Low complexity" evidence="3">
    <location>
        <begin position="258"/>
        <end position="287"/>
    </location>
</feature>
<evidence type="ECO:0000259" key="4">
    <source>
        <dbReference type="Pfam" id="PF00823"/>
    </source>
</evidence>
<dbReference type="Pfam" id="PF00823">
    <property type="entry name" value="PPE"/>
    <property type="match status" value="1"/>
</dbReference>
<organism evidence="5 6">
    <name type="scientific">Amycolatopsis bartoniae</name>
    <dbReference type="NCBI Taxonomy" id="941986"/>
    <lineage>
        <taxon>Bacteria</taxon>
        <taxon>Bacillati</taxon>
        <taxon>Actinomycetota</taxon>
        <taxon>Actinomycetes</taxon>
        <taxon>Pseudonocardiales</taxon>
        <taxon>Pseudonocardiaceae</taxon>
        <taxon>Amycolatopsis</taxon>
    </lineage>
</organism>
<feature type="region of interest" description="Disordered" evidence="3">
    <location>
        <begin position="188"/>
        <end position="428"/>
    </location>
</feature>
<feature type="compositionally biased region" description="Gly residues" evidence="3">
    <location>
        <begin position="219"/>
        <end position="235"/>
    </location>
</feature>
<dbReference type="EMBL" id="BNAV01000002">
    <property type="protein sequence ID" value="GHF48978.1"/>
    <property type="molecule type" value="Genomic_DNA"/>
</dbReference>
<proteinExistence type="inferred from homology"/>
<comment type="similarity">
    <text evidence="1">Belongs to the mycobacterial PPE family.</text>
</comment>
<evidence type="ECO:0000256" key="2">
    <source>
        <dbReference type="SAM" id="Coils"/>
    </source>
</evidence>
<dbReference type="SUPFAM" id="SSF140459">
    <property type="entry name" value="PE/PPE dimer-like"/>
    <property type="match status" value="1"/>
</dbReference>
<reference evidence="5" key="1">
    <citation type="journal article" date="2014" name="Int. J. Syst. Evol. Microbiol.">
        <title>Complete genome sequence of Corynebacterium casei LMG S-19264T (=DSM 44701T), isolated from a smear-ripened cheese.</title>
        <authorList>
            <consortium name="US DOE Joint Genome Institute (JGI-PGF)"/>
            <person name="Walter F."/>
            <person name="Albersmeier A."/>
            <person name="Kalinowski J."/>
            <person name="Ruckert C."/>
        </authorList>
    </citation>
    <scope>NUCLEOTIDE SEQUENCE</scope>
    <source>
        <strain evidence="5">CGMCC 4.7679</strain>
    </source>
</reference>
<protein>
    <recommendedName>
        <fullName evidence="4">PPE domain-containing protein</fullName>
    </recommendedName>
</protein>
<dbReference type="RefSeq" id="WP_183176498.1">
    <property type="nucleotide sequence ID" value="NZ_BNAV01000002.1"/>
</dbReference>
<comment type="caution">
    <text evidence="5">The sequence shown here is derived from an EMBL/GenBank/DDBJ whole genome shotgun (WGS) entry which is preliminary data.</text>
</comment>
<evidence type="ECO:0000256" key="1">
    <source>
        <dbReference type="ARBA" id="ARBA00010652"/>
    </source>
</evidence>
<accession>A0A8H9MD42</accession>
<feature type="compositionally biased region" description="Polar residues" evidence="3">
    <location>
        <begin position="202"/>
        <end position="216"/>
    </location>
</feature>
<dbReference type="Gene3D" id="1.20.1260.20">
    <property type="entry name" value="PPE superfamily"/>
    <property type="match status" value="1"/>
</dbReference>
<dbReference type="InterPro" id="IPR038332">
    <property type="entry name" value="PPE_sf"/>
</dbReference>